<dbReference type="AlphaFoldDB" id="X1LS04"/>
<comment type="caution">
    <text evidence="1">The sequence shown here is derived from an EMBL/GenBank/DDBJ whole genome shotgun (WGS) entry which is preliminary data.</text>
</comment>
<name>X1LS04_9ZZZZ</name>
<gene>
    <name evidence="1" type="ORF">S06H3_24216</name>
</gene>
<sequence>MGELYLDRIERYIAQKPCVHYWLIDSSGGPTSFGRCKHCGEVKEFYNDWKNPHINEDRPSDDDNTRRHI</sequence>
<evidence type="ECO:0000313" key="1">
    <source>
        <dbReference type="EMBL" id="GAI22152.1"/>
    </source>
</evidence>
<dbReference type="EMBL" id="BARV01013398">
    <property type="protein sequence ID" value="GAI22152.1"/>
    <property type="molecule type" value="Genomic_DNA"/>
</dbReference>
<organism evidence="1">
    <name type="scientific">marine sediment metagenome</name>
    <dbReference type="NCBI Taxonomy" id="412755"/>
    <lineage>
        <taxon>unclassified sequences</taxon>
        <taxon>metagenomes</taxon>
        <taxon>ecological metagenomes</taxon>
    </lineage>
</organism>
<accession>X1LS04</accession>
<protein>
    <submittedName>
        <fullName evidence="1">Uncharacterized protein</fullName>
    </submittedName>
</protein>
<reference evidence="1" key="1">
    <citation type="journal article" date="2014" name="Front. Microbiol.">
        <title>High frequency of phylogenetically diverse reductive dehalogenase-homologous genes in deep subseafloor sedimentary metagenomes.</title>
        <authorList>
            <person name="Kawai M."/>
            <person name="Futagami T."/>
            <person name="Toyoda A."/>
            <person name="Takaki Y."/>
            <person name="Nishi S."/>
            <person name="Hori S."/>
            <person name="Arai W."/>
            <person name="Tsubouchi T."/>
            <person name="Morono Y."/>
            <person name="Uchiyama I."/>
            <person name="Ito T."/>
            <person name="Fujiyama A."/>
            <person name="Inagaki F."/>
            <person name="Takami H."/>
        </authorList>
    </citation>
    <scope>NUCLEOTIDE SEQUENCE</scope>
    <source>
        <strain evidence="1">Expedition CK06-06</strain>
    </source>
</reference>
<proteinExistence type="predicted"/>